<organism evidence="11">
    <name type="scientific">uncultured Quadrisphaera sp</name>
    <dbReference type="NCBI Taxonomy" id="904978"/>
    <lineage>
        <taxon>Bacteria</taxon>
        <taxon>Bacillati</taxon>
        <taxon>Actinomycetota</taxon>
        <taxon>Actinomycetes</taxon>
        <taxon>Kineosporiales</taxon>
        <taxon>Kineosporiaceae</taxon>
        <taxon>Quadrisphaera</taxon>
        <taxon>environmental samples</taxon>
    </lineage>
</organism>
<feature type="transmembrane region" description="Helical" evidence="9">
    <location>
        <begin position="41"/>
        <end position="57"/>
    </location>
</feature>
<evidence type="ECO:0000256" key="3">
    <source>
        <dbReference type="ARBA" id="ARBA00022553"/>
    </source>
</evidence>
<dbReference type="InterPro" id="IPR036890">
    <property type="entry name" value="HATPase_C_sf"/>
</dbReference>
<dbReference type="EMBL" id="CADCUY010000465">
    <property type="protein sequence ID" value="CAA9424851.1"/>
    <property type="molecule type" value="Genomic_DNA"/>
</dbReference>
<sequence>MSAAARRARLLRTPPVAVAAAVLGLLALVDAVLVELRWPVLVFLAVAGLAACALLRTDDRRSRAAAVAAVAASLAGTAATAALALGTWFGFVETAALLLLLISRWRRASTRRDRVLTAAIAAALLVLPLRLGLLTAVPYLVLMVAVVAVTVAVAVALRGQDDARRLAVSAVRRAEREEIARELHDVVAHHVTGIVVATQAARTVAGTDPRAASAALASIEAAGVEALSSMRRLVGVLRSEAAEPEGGGPRLPTPGLADLPALVQRFRDTGAVGAVELSLPDGGPDGASGGGAVLPQEVQSGAYRVVQESLTNVRRHAPGAATVRVALTRSDAAVTVEVVDSGGDPPRDAAAQGGGFGVVGMRERVEALGGALTAGPQARGGWAVRARVPLPDAAGEGRRSG</sequence>
<feature type="transmembrane region" description="Helical" evidence="9">
    <location>
        <begin position="64"/>
        <end position="81"/>
    </location>
</feature>
<name>A0A6J4PT92_9ACTN</name>
<evidence type="ECO:0000256" key="5">
    <source>
        <dbReference type="ARBA" id="ARBA00022741"/>
    </source>
</evidence>
<dbReference type="InterPro" id="IPR050482">
    <property type="entry name" value="Sensor_HK_TwoCompSys"/>
</dbReference>
<dbReference type="InterPro" id="IPR003594">
    <property type="entry name" value="HATPase_dom"/>
</dbReference>
<keyword evidence="9" id="KW-0812">Transmembrane</keyword>
<evidence type="ECO:0000256" key="7">
    <source>
        <dbReference type="ARBA" id="ARBA00022840"/>
    </source>
</evidence>
<evidence type="ECO:0000256" key="4">
    <source>
        <dbReference type="ARBA" id="ARBA00022679"/>
    </source>
</evidence>
<dbReference type="AlphaFoldDB" id="A0A6J4PT92"/>
<dbReference type="SMART" id="SM00387">
    <property type="entry name" value="HATPase_c"/>
    <property type="match status" value="1"/>
</dbReference>
<keyword evidence="4" id="KW-0808">Transferase</keyword>
<dbReference type="Pfam" id="PF07730">
    <property type="entry name" value="HisKA_3"/>
    <property type="match status" value="1"/>
</dbReference>
<feature type="transmembrane region" description="Helical" evidence="9">
    <location>
        <begin position="115"/>
        <end position="133"/>
    </location>
</feature>
<dbReference type="Gene3D" id="1.20.5.1930">
    <property type="match status" value="1"/>
</dbReference>
<keyword evidence="6 11" id="KW-0418">Kinase</keyword>
<gene>
    <name evidence="11" type="ORF">AVDCRST_MAG35-2222</name>
</gene>
<dbReference type="Gene3D" id="3.30.565.10">
    <property type="entry name" value="Histidine kinase-like ATPase, C-terminal domain"/>
    <property type="match status" value="1"/>
</dbReference>
<dbReference type="GO" id="GO:0046983">
    <property type="term" value="F:protein dimerization activity"/>
    <property type="evidence" value="ECO:0007669"/>
    <property type="project" value="InterPro"/>
</dbReference>
<keyword evidence="8" id="KW-0902">Two-component regulatory system</keyword>
<dbReference type="GO" id="GO:0005524">
    <property type="term" value="F:ATP binding"/>
    <property type="evidence" value="ECO:0007669"/>
    <property type="project" value="UniProtKB-KW"/>
</dbReference>
<dbReference type="GO" id="GO:0016020">
    <property type="term" value="C:membrane"/>
    <property type="evidence" value="ECO:0007669"/>
    <property type="project" value="InterPro"/>
</dbReference>
<evidence type="ECO:0000256" key="8">
    <source>
        <dbReference type="ARBA" id="ARBA00023012"/>
    </source>
</evidence>
<evidence type="ECO:0000256" key="1">
    <source>
        <dbReference type="ARBA" id="ARBA00000085"/>
    </source>
</evidence>
<dbReference type="Pfam" id="PF02518">
    <property type="entry name" value="HATPase_c"/>
    <property type="match status" value="1"/>
</dbReference>
<evidence type="ECO:0000313" key="11">
    <source>
        <dbReference type="EMBL" id="CAA9424851.1"/>
    </source>
</evidence>
<feature type="transmembrane region" description="Helical" evidence="9">
    <location>
        <begin position="87"/>
        <end position="103"/>
    </location>
</feature>
<evidence type="ECO:0000256" key="6">
    <source>
        <dbReference type="ARBA" id="ARBA00022777"/>
    </source>
</evidence>
<accession>A0A6J4PT92</accession>
<evidence type="ECO:0000259" key="10">
    <source>
        <dbReference type="SMART" id="SM00387"/>
    </source>
</evidence>
<dbReference type="InterPro" id="IPR011712">
    <property type="entry name" value="Sig_transdc_His_kin_sub3_dim/P"/>
</dbReference>
<feature type="transmembrane region" description="Helical" evidence="9">
    <location>
        <begin position="139"/>
        <end position="157"/>
    </location>
</feature>
<dbReference type="EC" id="2.7.13.3" evidence="2"/>
<dbReference type="PANTHER" id="PTHR24421">
    <property type="entry name" value="NITRATE/NITRITE SENSOR PROTEIN NARX-RELATED"/>
    <property type="match status" value="1"/>
</dbReference>
<evidence type="ECO:0000256" key="9">
    <source>
        <dbReference type="SAM" id="Phobius"/>
    </source>
</evidence>
<keyword evidence="5" id="KW-0547">Nucleotide-binding</keyword>
<dbReference type="CDD" id="cd16917">
    <property type="entry name" value="HATPase_UhpB-NarQ-NarX-like"/>
    <property type="match status" value="1"/>
</dbReference>
<proteinExistence type="predicted"/>
<dbReference type="SUPFAM" id="SSF55874">
    <property type="entry name" value="ATPase domain of HSP90 chaperone/DNA topoisomerase II/histidine kinase"/>
    <property type="match status" value="1"/>
</dbReference>
<keyword evidence="9" id="KW-0472">Membrane</keyword>
<reference evidence="11" key="1">
    <citation type="submission" date="2020-02" db="EMBL/GenBank/DDBJ databases">
        <authorList>
            <person name="Meier V. D."/>
        </authorList>
    </citation>
    <scope>NUCLEOTIDE SEQUENCE</scope>
    <source>
        <strain evidence="11">AVDCRST_MAG35</strain>
    </source>
</reference>
<dbReference type="PANTHER" id="PTHR24421:SF10">
    <property type="entry name" value="NITRATE_NITRITE SENSOR PROTEIN NARQ"/>
    <property type="match status" value="1"/>
</dbReference>
<feature type="domain" description="Histidine kinase/HSP90-like ATPase" evidence="10">
    <location>
        <begin position="297"/>
        <end position="394"/>
    </location>
</feature>
<evidence type="ECO:0000256" key="2">
    <source>
        <dbReference type="ARBA" id="ARBA00012438"/>
    </source>
</evidence>
<keyword evidence="9" id="KW-1133">Transmembrane helix</keyword>
<comment type="catalytic activity">
    <reaction evidence="1">
        <text>ATP + protein L-histidine = ADP + protein N-phospho-L-histidine.</text>
        <dbReference type="EC" id="2.7.13.3"/>
    </reaction>
</comment>
<dbReference type="GO" id="GO:0000155">
    <property type="term" value="F:phosphorelay sensor kinase activity"/>
    <property type="evidence" value="ECO:0007669"/>
    <property type="project" value="InterPro"/>
</dbReference>
<keyword evidence="3" id="KW-0597">Phosphoprotein</keyword>
<protein>
    <recommendedName>
        <fullName evidence="2">histidine kinase</fullName>
        <ecNumber evidence="2">2.7.13.3</ecNumber>
    </recommendedName>
</protein>
<keyword evidence="7" id="KW-0067">ATP-binding</keyword>